<evidence type="ECO:0000256" key="6">
    <source>
        <dbReference type="ARBA" id="ARBA00014798"/>
    </source>
</evidence>
<evidence type="ECO:0000256" key="2">
    <source>
        <dbReference type="ARBA" id="ARBA00002189"/>
    </source>
</evidence>
<comment type="cofactor">
    <cofactor evidence="1">
        <name>pyridoxal 5'-phosphate</name>
        <dbReference type="ChEBI" id="CHEBI:597326"/>
    </cofactor>
</comment>
<evidence type="ECO:0000256" key="3">
    <source>
        <dbReference type="ARBA" id="ARBA00004946"/>
    </source>
</evidence>
<evidence type="ECO:0000256" key="12">
    <source>
        <dbReference type="ARBA" id="ARBA00031476"/>
    </source>
</evidence>
<comment type="pathway">
    <text evidence="3">Amine and polyamine biosynthesis; ectoine biosynthesis; L-ectoine from L-aspartate 4-semialdehyde: step 1/3.</text>
</comment>
<evidence type="ECO:0000256" key="8">
    <source>
        <dbReference type="ARBA" id="ARBA00022679"/>
    </source>
</evidence>
<dbReference type="RefSeq" id="WP_140010200.1">
    <property type="nucleotide sequence ID" value="NZ_JBHMDG010000014.1"/>
</dbReference>
<keyword evidence="16" id="KW-1185">Reference proteome</keyword>
<protein>
    <recommendedName>
        <fullName evidence="6">Diaminobutyrate--2-oxoglutarate transaminase</fullName>
        <ecNumber evidence="5">2.6.1.76</ecNumber>
    </recommendedName>
    <alternativeName>
        <fullName evidence="11">DABA aminotransferase</fullName>
    </alternativeName>
    <alternativeName>
        <fullName evidence="12">Diaminobutyrate--2-oxoglutarate aminotransferase</fullName>
    </alternativeName>
    <alternativeName>
        <fullName evidence="10">L-2,4-diaminobutyric acid transaminase</fullName>
    </alternativeName>
</protein>
<accession>A0ABV5KAX0</accession>
<organism evidence="15 16">
    <name type="scientific">Nocardioides plantarum</name>
    <dbReference type="NCBI Taxonomy" id="29299"/>
    <lineage>
        <taxon>Bacteria</taxon>
        <taxon>Bacillati</taxon>
        <taxon>Actinomycetota</taxon>
        <taxon>Actinomycetes</taxon>
        <taxon>Propionibacteriales</taxon>
        <taxon>Nocardioidaceae</taxon>
        <taxon>Nocardioides</taxon>
    </lineage>
</organism>
<dbReference type="InterPro" id="IPR049704">
    <property type="entry name" value="Aminotrans_3_PPA_site"/>
</dbReference>
<comment type="similarity">
    <text evidence="4 14">Belongs to the class-III pyridoxal-phosphate-dependent aminotransferase family.</text>
</comment>
<comment type="function">
    <text evidence="2">Catalyzes reversively the conversion of L-aspartate beta-semialdehyde (ASA) to L-2,4-diaminobutyrate (DABA) by transamination with L-glutamate.</text>
</comment>
<dbReference type="InterPro" id="IPR004637">
    <property type="entry name" value="Dat"/>
</dbReference>
<dbReference type="PANTHER" id="PTHR43552:SF2">
    <property type="entry name" value="DIAMINOBUTYRATE--2-OXOGLUTARATE TRANSAMINASE"/>
    <property type="match status" value="1"/>
</dbReference>
<evidence type="ECO:0000256" key="14">
    <source>
        <dbReference type="RuleBase" id="RU003560"/>
    </source>
</evidence>
<reference evidence="15 16" key="1">
    <citation type="submission" date="2024-09" db="EMBL/GenBank/DDBJ databases">
        <authorList>
            <person name="Sun Q."/>
            <person name="Mori K."/>
        </authorList>
    </citation>
    <scope>NUCLEOTIDE SEQUENCE [LARGE SCALE GENOMIC DNA]</scope>
    <source>
        <strain evidence="15 16">JCM 9626</strain>
    </source>
</reference>
<evidence type="ECO:0000256" key="10">
    <source>
        <dbReference type="ARBA" id="ARBA00029744"/>
    </source>
</evidence>
<dbReference type="InterPro" id="IPR015422">
    <property type="entry name" value="PyrdxlP-dep_Trfase_small"/>
</dbReference>
<evidence type="ECO:0000256" key="5">
    <source>
        <dbReference type="ARBA" id="ARBA00013155"/>
    </source>
</evidence>
<dbReference type="PIRSF" id="PIRSF000521">
    <property type="entry name" value="Transaminase_4ab_Lys_Orn"/>
    <property type="match status" value="1"/>
</dbReference>
<name>A0ABV5KAX0_9ACTN</name>
<dbReference type="Gene3D" id="3.40.640.10">
    <property type="entry name" value="Type I PLP-dependent aspartate aminotransferase-like (Major domain)"/>
    <property type="match status" value="1"/>
</dbReference>
<evidence type="ECO:0000256" key="9">
    <source>
        <dbReference type="ARBA" id="ARBA00022898"/>
    </source>
</evidence>
<dbReference type="NCBIfam" id="NF006733">
    <property type="entry name" value="PRK09264.1"/>
    <property type="match status" value="1"/>
</dbReference>
<dbReference type="EC" id="2.6.1.76" evidence="5"/>
<keyword evidence="9 14" id="KW-0663">Pyridoxal phosphate</keyword>
<evidence type="ECO:0000313" key="15">
    <source>
        <dbReference type="EMBL" id="MFB9313806.1"/>
    </source>
</evidence>
<comment type="caution">
    <text evidence="15">The sequence shown here is derived from an EMBL/GenBank/DDBJ whole genome shotgun (WGS) entry which is preliminary data.</text>
</comment>
<keyword evidence="8 15" id="KW-0808">Transferase</keyword>
<dbReference type="PANTHER" id="PTHR43552">
    <property type="entry name" value="DIAMINOBUTYRATE--2-OXOGLUTARATE AMINOTRANSFERASE"/>
    <property type="match status" value="1"/>
</dbReference>
<dbReference type="CDD" id="cd00610">
    <property type="entry name" value="OAT_like"/>
    <property type="match status" value="1"/>
</dbReference>
<gene>
    <name evidence="15" type="ORF">ACFFRI_12200</name>
</gene>
<dbReference type="InterPro" id="IPR005814">
    <property type="entry name" value="Aminotrans_3"/>
</dbReference>
<dbReference type="Gene3D" id="3.90.1150.10">
    <property type="entry name" value="Aspartate Aminotransferase, domain 1"/>
    <property type="match status" value="1"/>
</dbReference>
<evidence type="ECO:0000256" key="13">
    <source>
        <dbReference type="ARBA" id="ARBA00049111"/>
    </source>
</evidence>
<keyword evidence="7 15" id="KW-0032">Aminotransferase</keyword>
<evidence type="ECO:0000313" key="16">
    <source>
        <dbReference type="Proteomes" id="UP001589750"/>
    </source>
</evidence>
<evidence type="ECO:0000256" key="7">
    <source>
        <dbReference type="ARBA" id="ARBA00022576"/>
    </source>
</evidence>
<dbReference type="GO" id="GO:0045303">
    <property type="term" value="F:diaminobutyrate-2-oxoglutarate transaminase activity"/>
    <property type="evidence" value="ECO:0007669"/>
    <property type="project" value="UniProtKB-EC"/>
</dbReference>
<sequence length="438" mass="46330">MDTTATEVFARHESQVRSYCRDFPLVIERALGPYVWDTGGRRYVDLLCGAGALNYGHNHPEMVARVTEYLARGGPVQSLDLHTTAKAEFMSRIATDVLAPRGMDHVMQFPGPAGTLAVEAALKLARQVTGRTNVIAFTGGFHGVSLGSLSATSNPTLRRGAGVPLHNVTMLPYERRLAGIDSSELLDHMLRPSSGMEPPAAILLESVQGEGGLHVASPGWLRRVQRLAQQAGALLVLDDIQAGCGRTGTMLSTDEILEFDPDIVCQSKSLSGMGLPMAMLLIRRHLDQWEPGGHNATFRGHNLAFVAGVAALDLWRDGLGDRVAALGEAIGDSLRSVAAAASEVGANQVSVAGRGAMRGLRFASSEQAGAAQRGLYDAGVIAETCGGGTVLKFFPPITTTVAEWEGFVGVIGDVVLETARSVEAGSGQDVGRRLEQVA</sequence>
<evidence type="ECO:0000256" key="1">
    <source>
        <dbReference type="ARBA" id="ARBA00001933"/>
    </source>
</evidence>
<dbReference type="Proteomes" id="UP001589750">
    <property type="component" value="Unassembled WGS sequence"/>
</dbReference>
<dbReference type="Pfam" id="PF00202">
    <property type="entry name" value="Aminotran_3"/>
    <property type="match status" value="1"/>
</dbReference>
<proteinExistence type="inferred from homology"/>
<evidence type="ECO:0000256" key="4">
    <source>
        <dbReference type="ARBA" id="ARBA00008954"/>
    </source>
</evidence>
<dbReference type="InterPro" id="IPR015424">
    <property type="entry name" value="PyrdxlP-dep_Trfase"/>
</dbReference>
<dbReference type="SUPFAM" id="SSF53383">
    <property type="entry name" value="PLP-dependent transferases"/>
    <property type="match status" value="1"/>
</dbReference>
<dbReference type="EMBL" id="JBHMDG010000014">
    <property type="protein sequence ID" value="MFB9313806.1"/>
    <property type="molecule type" value="Genomic_DNA"/>
</dbReference>
<comment type="catalytic activity">
    <reaction evidence="13">
        <text>L-2,4-diaminobutanoate + 2-oxoglutarate = L-aspartate 4-semialdehyde + L-glutamate</text>
        <dbReference type="Rhea" id="RHEA:11160"/>
        <dbReference type="ChEBI" id="CHEBI:16810"/>
        <dbReference type="ChEBI" id="CHEBI:29985"/>
        <dbReference type="ChEBI" id="CHEBI:58761"/>
        <dbReference type="ChEBI" id="CHEBI:537519"/>
        <dbReference type="EC" id="2.6.1.76"/>
    </reaction>
</comment>
<dbReference type="PROSITE" id="PS00600">
    <property type="entry name" value="AA_TRANSFER_CLASS_3"/>
    <property type="match status" value="1"/>
</dbReference>
<evidence type="ECO:0000256" key="11">
    <source>
        <dbReference type="ARBA" id="ARBA00030665"/>
    </source>
</evidence>
<dbReference type="InterPro" id="IPR015421">
    <property type="entry name" value="PyrdxlP-dep_Trfase_major"/>
</dbReference>